<dbReference type="Proteomes" id="UP001491552">
    <property type="component" value="Unassembled WGS sequence"/>
</dbReference>
<organism evidence="11 12">
    <name type="scientific">Faecousia intestinalis</name>
    <dbReference type="NCBI Taxonomy" id="3133167"/>
    <lineage>
        <taxon>Bacteria</taxon>
        <taxon>Bacillati</taxon>
        <taxon>Bacillota</taxon>
        <taxon>Clostridia</taxon>
        <taxon>Eubacteriales</taxon>
        <taxon>Oscillospiraceae</taxon>
        <taxon>Faecousia</taxon>
    </lineage>
</organism>
<sequence>MQIFQEQKPVQQQRPQMYAAVEILQLDVCQLQSYINTALLENPTLECGAAPGVSLLDDLSAGGHAAASEDAEHMQPDFADRDAVAYGEDLTTHLQFQAERLSLEPELQRAVLAVIHALDADGYLRTDVSALGPAALVDAAVQIVQRLDPPGVGARTLSECLCLQLQALGESGLACTIAEHYLEQAGHHAFAAIAASEHVPLAAVQEAYRQIQSLSPYPCAEFSRAQDDGYVVPDVLLQEKDGVLSVAVNRAYTPELSVSSFYRSLVRKTDDPEARQYIVKKVSQAEWLISCIRQREETLLRCCQEILKRQLPYFRSGQALAPMTMQDIAQAVGLHTSTVSRALSGKYIQTPQGVRLLRSLFSAKLAGGEVSGVMAQQAIAVLVQQEDKHAPLSDQALAERLQVQGIDISRRTVAKYRQLLQIPSAATRRA</sequence>
<evidence type="ECO:0000256" key="2">
    <source>
        <dbReference type="ARBA" id="ARBA00022478"/>
    </source>
</evidence>
<evidence type="ECO:0000313" key="12">
    <source>
        <dbReference type="Proteomes" id="UP001491552"/>
    </source>
</evidence>
<protein>
    <submittedName>
        <fullName evidence="11">RNA polymerase factor sigma-54</fullName>
    </submittedName>
</protein>
<dbReference type="Pfam" id="PF00309">
    <property type="entry name" value="Sigma54_AID"/>
    <property type="match status" value="1"/>
</dbReference>
<dbReference type="Pfam" id="PF04963">
    <property type="entry name" value="Sigma54_CBD"/>
    <property type="match status" value="1"/>
</dbReference>
<accession>A0ABV1G709</accession>
<feature type="domain" description="RNA polymerase sigma factor 54 core-binding" evidence="10">
    <location>
        <begin position="84"/>
        <end position="262"/>
    </location>
</feature>
<dbReference type="Pfam" id="PF04552">
    <property type="entry name" value="Sigma54_DBD"/>
    <property type="match status" value="1"/>
</dbReference>
<keyword evidence="12" id="KW-1185">Reference proteome</keyword>
<dbReference type="PIRSF" id="PIRSF000774">
    <property type="entry name" value="RpoN"/>
    <property type="match status" value="1"/>
</dbReference>
<evidence type="ECO:0000256" key="8">
    <source>
        <dbReference type="ARBA" id="ARBA00023163"/>
    </source>
</evidence>
<evidence type="ECO:0000259" key="10">
    <source>
        <dbReference type="Pfam" id="PF04963"/>
    </source>
</evidence>
<dbReference type="PANTHER" id="PTHR32248">
    <property type="entry name" value="RNA POLYMERASE SIGMA-54 FACTOR"/>
    <property type="match status" value="1"/>
</dbReference>
<dbReference type="InterPro" id="IPR038709">
    <property type="entry name" value="RpoN_core-bd_sf"/>
</dbReference>
<keyword evidence="7" id="KW-0238">DNA-binding</keyword>
<dbReference type="Gene3D" id="1.10.10.1330">
    <property type="entry name" value="RNA polymerase sigma-54 factor, core-binding domain"/>
    <property type="match status" value="1"/>
</dbReference>
<gene>
    <name evidence="11" type="primary">rpoN</name>
    <name evidence="11" type="ORF">WMO66_07850</name>
</gene>
<dbReference type="Gene3D" id="1.10.10.60">
    <property type="entry name" value="Homeodomain-like"/>
    <property type="match status" value="1"/>
</dbReference>
<evidence type="ECO:0000259" key="9">
    <source>
        <dbReference type="Pfam" id="PF04552"/>
    </source>
</evidence>
<dbReference type="InterPro" id="IPR007634">
    <property type="entry name" value="RNA_pol_sigma_54_DNA-bd"/>
</dbReference>
<dbReference type="PROSITE" id="PS00717">
    <property type="entry name" value="SIGMA54_1"/>
    <property type="match status" value="1"/>
</dbReference>
<comment type="caution">
    <text evidence="11">The sequence shown here is derived from an EMBL/GenBank/DDBJ whole genome shotgun (WGS) entry which is preliminary data.</text>
</comment>
<keyword evidence="2" id="KW-0240">DNA-directed RNA polymerase</keyword>
<evidence type="ECO:0000256" key="6">
    <source>
        <dbReference type="ARBA" id="ARBA00023082"/>
    </source>
</evidence>
<dbReference type="EMBL" id="JBBMFF010000217">
    <property type="protein sequence ID" value="MEQ2511157.1"/>
    <property type="molecule type" value="Genomic_DNA"/>
</dbReference>
<evidence type="ECO:0000256" key="1">
    <source>
        <dbReference type="ARBA" id="ARBA00008798"/>
    </source>
</evidence>
<dbReference type="PROSITE" id="PS00718">
    <property type="entry name" value="SIGMA54_2"/>
    <property type="match status" value="1"/>
</dbReference>
<dbReference type="PANTHER" id="PTHR32248:SF4">
    <property type="entry name" value="RNA POLYMERASE SIGMA-54 FACTOR"/>
    <property type="match status" value="1"/>
</dbReference>
<evidence type="ECO:0000256" key="7">
    <source>
        <dbReference type="ARBA" id="ARBA00023125"/>
    </source>
</evidence>
<keyword evidence="6" id="KW-0731">Sigma factor</keyword>
<feature type="domain" description="RNA polymerase sigma factor 54 DNA-binding" evidence="9">
    <location>
        <begin position="276"/>
        <end position="429"/>
    </location>
</feature>
<evidence type="ECO:0000313" key="11">
    <source>
        <dbReference type="EMBL" id="MEQ2511157.1"/>
    </source>
</evidence>
<dbReference type="Gene3D" id="1.10.260.40">
    <property type="entry name" value="lambda repressor-like DNA-binding domains"/>
    <property type="match status" value="1"/>
</dbReference>
<keyword evidence="4" id="KW-0548">Nucleotidyltransferase</keyword>
<proteinExistence type="inferred from homology"/>
<dbReference type="InterPro" id="IPR007046">
    <property type="entry name" value="RNA_pol_sigma_54_core-bd"/>
</dbReference>
<evidence type="ECO:0000256" key="5">
    <source>
        <dbReference type="ARBA" id="ARBA00023015"/>
    </source>
</evidence>
<comment type="similarity">
    <text evidence="1">Belongs to the sigma-54 factor family.</text>
</comment>
<dbReference type="PROSITE" id="PS50044">
    <property type="entry name" value="SIGMA54_3"/>
    <property type="match status" value="1"/>
</dbReference>
<keyword evidence="5" id="KW-0805">Transcription regulation</keyword>
<evidence type="ECO:0000256" key="3">
    <source>
        <dbReference type="ARBA" id="ARBA00022679"/>
    </source>
</evidence>
<dbReference type="PRINTS" id="PR00045">
    <property type="entry name" value="SIGMA54FCT"/>
</dbReference>
<name>A0ABV1G709_9FIRM</name>
<keyword evidence="3" id="KW-0808">Transferase</keyword>
<dbReference type="NCBIfam" id="TIGR02395">
    <property type="entry name" value="rpoN_sigma"/>
    <property type="match status" value="1"/>
</dbReference>
<evidence type="ECO:0000256" key="4">
    <source>
        <dbReference type="ARBA" id="ARBA00022695"/>
    </source>
</evidence>
<reference evidence="11 12" key="1">
    <citation type="submission" date="2024-03" db="EMBL/GenBank/DDBJ databases">
        <title>Human intestinal bacterial collection.</title>
        <authorList>
            <person name="Pauvert C."/>
            <person name="Hitch T.C.A."/>
            <person name="Clavel T."/>
        </authorList>
    </citation>
    <scope>NUCLEOTIDE SEQUENCE [LARGE SCALE GENOMIC DNA]</scope>
    <source>
        <strain evidence="11 12">CLA-AA-H192</strain>
    </source>
</reference>
<keyword evidence="8" id="KW-0804">Transcription</keyword>
<dbReference type="InterPro" id="IPR010982">
    <property type="entry name" value="Lambda_DNA-bd_dom_sf"/>
</dbReference>
<dbReference type="RefSeq" id="WP_349135869.1">
    <property type="nucleotide sequence ID" value="NZ_JBBMFF010000217.1"/>
</dbReference>
<dbReference type="InterPro" id="IPR000394">
    <property type="entry name" value="RNA_pol_sigma_54"/>
</dbReference>